<sequence length="44" mass="4988">MLHIRLSCPRPKTKKLHGDFFSKTFAVTEISLSVCCGVMVDVEY</sequence>
<evidence type="ECO:0000313" key="1">
    <source>
        <dbReference type="EMBL" id="MBX71850.1"/>
    </source>
</evidence>
<organism evidence="1">
    <name type="scientific">Rhizophora mucronata</name>
    <name type="common">Asiatic mangrove</name>
    <dbReference type="NCBI Taxonomy" id="61149"/>
    <lineage>
        <taxon>Eukaryota</taxon>
        <taxon>Viridiplantae</taxon>
        <taxon>Streptophyta</taxon>
        <taxon>Embryophyta</taxon>
        <taxon>Tracheophyta</taxon>
        <taxon>Spermatophyta</taxon>
        <taxon>Magnoliopsida</taxon>
        <taxon>eudicotyledons</taxon>
        <taxon>Gunneridae</taxon>
        <taxon>Pentapetalae</taxon>
        <taxon>rosids</taxon>
        <taxon>fabids</taxon>
        <taxon>Malpighiales</taxon>
        <taxon>Rhizophoraceae</taxon>
        <taxon>Rhizophora</taxon>
    </lineage>
</organism>
<accession>A0A2P2QXW0</accession>
<dbReference type="EMBL" id="GGEC01091366">
    <property type="protein sequence ID" value="MBX71850.1"/>
    <property type="molecule type" value="Transcribed_RNA"/>
</dbReference>
<proteinExistence type="predicted"/>
<name>A0A2P2QXW0_RHIMU</name>
<dbReference type="AlphaFoldDB" id="A0A2P2QXW0"/>
<protein>
    <submittedName>
        <fullName evidence="1">Uncharacterized protein</fullName>
    </submittedName>
</protein>
<reference evidence="1" key="1">
    <citation type="submission" date="2018-02" db="EMBL/GenBank/DDBJ databases">
        <title>Rhizophora mucronata_Transcriptome.</title>
        <authorList>
            <person name="Meera S.P."/>
            <person name="Sreeshan A."/>
            <person name="Augustine A."/>
        </authorList>
    </citation>
    <scope>NUCLEOTIDE SEQUENCE</scope>
    <source>
        <tissue evidence="1">Leaf</tissue>
    </source>
</reference>